<evidence type="ECO:0000313" key="1">
    <source>
        <dbReference type="EMBL" id="KAH0536172.1"/>
    </source>
</evidence>
<gene>
    <name evidence="1" type="ORF">FGG08_006936</name>
</gene>
<dbReference type="EMBL" id="JAGHQL010000228">
    <property type="protein sequence ID" value="KAH0536172.1"/>
    <property type="molecule type" value="Genomic_DNA"/>
</dbReference>
<dbReference type="AlphaFoldDB" id="A0A9P8HV07"/>
<reference evidence="1" key="1">
    <citation type="submission" date="2021-03" db="EMBL/GenBank/DDBJ databases">
        <title>Comparative genomics and phylogenomic investigation of the class Geoglossomycetes provide insights into ecological specialization and systematics.</title>
        <authorList>
            <person name="Melie T."/>
            <person name="Pirro S."/>
            <person name="Miller A.N."/>
            <person name="Quandt A."/>
        </authorList>
    </citation>
    <scope>NUCLEOTIDE SEQUENCE</scope>
    <source>
        <strain evidence="1">GBOQ0MN5Z8</strain>
    </source>
</reference>
<organism evidence="1 2">
    <name type="scientific">Glutinoglossum americanum</name>
    <dbReference type="NCBI Taxonomy" id="1670608"/>
    <lineage>
        <taxon>Eukaryota</taxon>
        <taxon>Fungi</taxon>
        <taxon>Dikarya</taxon>
        <taxon>Ascomycota</taxon>
        <taxon>Pezizomycotina</taxon>
        <taxon>Geoglossomycetes</taxon>
        <taxon>Geoglossales</taxon>
        <taxon>Geoglossaceae</taxon>
        <taxon>Glutinoglossum</taxon>
    </lineage>
</organism>
<accession>A0A9P8HV07</accession>
<dbReference type="Proteomes" id="UP000698800">
    <property type="component" value="Unassembled WGS sequence"/>
</dbReference>
<keyword evidence="2" id="KW-1185">Reference proteome</keyword>
<protein>
    <submittedName>
        <fullName evidence="1">Uncharacterized protein</fullName>
    </submittedName>
</protein>
<comment type="caution">
    <text evidence="1">The sequence shown here is derived from an EMBL/GenBank/DDBJ whole genome shotgun (WGS) entry which is preliminary data.</text>
</comment>
<evidence type="ECO:0000313" key="2">
    <source>
        <dbReference type="Proteomes" id="UP000698800"/>
    </source>
</evidence>
<sequence length="150" mass="16864">MLAKIASLAFAPKKQPKFCLLIESTGGDSIECFEKDTLVELYIGSESNDAITGQEAAALKLGRLLAASRSRFQYAEIWICSSHVDPAQEICYLSGLSPTDVQNEDTKRRDIWNTEQTCLYDAKRTAINDKFLYTLSRDGLSRRRVFEAED</sequence>
<proteinExistence type="predicted"/>
<name>A0A9P8HV07_9PEZI</name>